<keyword evidence="4 6" id="KW-1133">Transmembrane helix</keyword>
<evidence type="ECO:0000256" key="3">
    <source>
        <dbReference type="ARBA" id="ARBA00022692"/>
    </source>
</evidence>
<keyword evidence="2" id="KW-1003">Cell membrane</keyword>
<evidence type="ECO:0000256" key="4">
    <source>
        <dbReference type="ARBA" id="ARBA00022989"/>
    </source>
</evidence>
<dbReference type="Proteomes" id="UP000002881">
    <property type="component" value="Chromosome"/>
</dbReference>
<feature type="transmembrane region" description="Helical" evidence="6">
    <location>
        <begin position="31"/>
        <end position="51"/>
    </location>
</feature>
<feature type="transmembrane region" description="Helical" evidence="6">
    <location>
        <begin position="268"/>
        <end position="286"/>
    </location>
</feature>
<dbReference type="AlphaFoldDB" id="I2F3F6"/>
<dbReference type="RefSeq" id="WP_014730513.1">
    <property type="nucleotide sequence ID" value="NC_017934.1"/>
</dbReference>
<proteinExistence type="predicted"/>
<feature type="transmembrane region" description="Helical" evidence="6">
    <location>
        <begin position="191"/>
        <end position="208"/>
    </location>
</feature>
<dbReference type="eggNOG" id="COG1079">
    <property type="taxonomic scope" value="Bacteria"/>
</dbReference>
<name>I2F3F6_9BACT</name>
<dbReference type="EMBL" id="CP003532">
    <property type="protein sequence ID" value="AFK06459.1"/>
    <property type="molecule type" value="Genomic_DNA"/>
</dbReference>
<comment type="subcellular location">
    <subcellularLocation>
        <location evidence="1">Cell membrane</location>
        <topology evidence="1">Multi-pass membrane protein</topology>
    </subcellularLocation>
</comment>
<reference evidence="7 8" key="1">
    <citation type="journal article" date="2012" name="Genome Biol. Evol.">
        <title>Genome Sequence of the Mesophilic Thermotogales Bacterium Mesotoga prima MesG1.Ag.4.2 Reveals the Largest Thermotogales Genome To Date.</title>
        <authorList>
            <person name="Zhaxybayeva O."/>
            <person name="Swithers K.S."/>
            <person name="Foght J."/>
            <person name="Green A.G."/>
            <person name="Bruce D."/>
            <person name="Detter C."/>
            <person name="Han S."/>
            <person name="Teshima H."/>
            <person name="Han J."/>
            <person name="Woyke T."/>
            <person name="Pitluck S."/>
            <person name="Nolan M."/>
            <person name="Ivanova N."/>
            <person name="Pati A."/>
            <person name="Land M.L."/>
            <person name="Dlutek M."/>
            <person name="Doolittle W.F."/>
            <person name="Noll K.M."/>
            <person name="Nesbo C.L."/>
        </authorList>
    </citation>
    <scope>NUCLEOTIDE SEQUENCE [LARGE SCALE GENOMIC DNA]</scope>
    <source>
        <strain evidence="8">mesG1.Ag.4.2</strain>
    </source>
</reference>
<sequence>MLEAIIRDTIKNSTPIVLAASGGLLTEVSGWLNIGLEGTILSAAFFAVVVSSFTGSVIVGTLAAILVAMALSSIIFFAVRYLKANLFVVGIAVNLLSVGITVTLAYNWFLSKGTVVFSDSPRPVVLSLDFLTGSGFGWLNGLSLFDLSAFVVPLFLLLFFKKTSTGVKLRSCGFDEESAFYSGVKVNDLRFLAYTGSGILSGLAGAALSIPMGAFVSNMSGGRGWLALVAVIMGRKNPLIVLLSALMLGFVTELSVFLQVATEISPKLLLSLPYFASFIILAISYGENKDKRFMDW</sequence>
<dbReference type="HOGENOM" id="CLU_040769_1_3_0"/>
<organism evidence="7 8">
    <name type="scientific">Mesotoga prima MesG1.Ag.4.2</name>
    <dbReference type="NCBI Taxonomy" id="660470"/>
    <lineage>
        <taxon>Bacteria</taxon>
        <taxon>Thermotogati</taxon>
        <taxon>Thermotogota</taxon>
        <taxon>Thermotogae</taxon>
        <taxon>Kosmotogales</taxon>
        <taxon>Kosmotogaceae</taxon>
        <taxon>Mesotoga</taxon>
    </lineage>
</organism>
<dbReference type="PANTHER" id="PTHR43370:SF1">
    <property type="entry name" value="GUANOSINE ABC TRANSPORTER PERMEASE PROTEIN NUPQ"/>
    <property type="match status" value="1"/>
</dbReference>
<keyword evidence="3 6" id="KW-0812">Transmembrane</keyword>
<keyword evidence="8" id="KW-1185">Reference proteome</keyword>
<evidence type="ECO:0000256" key="2">
    <source>
        <dbReference type="ARBA" id="ARBA00022475"/>
    </source>
</evidence>
<feature type="transmembrane region" description="Helical" evidence="6">
    <location>
        <begin position="239"/>
        <end position="262"/>
    </location>
</feature>
<evidence type="ECO:0000256" key="5">
    <source>
        <dbReference type="ARBA" id="ARBA00023136"/>
    </source>
</evidence>
<dbReference type="GO" id="GO:0005886">
    <property type="term" value="C:plasma membrane"/>
    <property type="evidence" value="ECO:0007669"/>
    <property type="project" value="UniProtKB-SubCell"/>
</dbReference>
<dbReference type="GeneID" id="87106587"/>
<evidence type="ECO:0000256" key="1">
    <source>
        <dbReference type="ARBA" id="ARBA00004651"/>
    </source>
</evidence>
<dbReference type="KEGG" id="mpg:Theba_0744"/>
<dbReference type="InterPro" id="IPR001851">
    <property type="entry name" value="ABC_transp_permease"/>
</dbReference>
<evidence type="ECO:0000313" key="8">
    <source>
        <dbReference type="Proteomes" id="UP000002881"/>
    </source>
</evidence>
<evidence type="ECO:0000313" key="7">
    <source>
        <dbReference type="EMBL" id="AFK06459.1"/>
    </source>
</evidence>
<feature type="transmembrane region" description="Helical" evidence="6">
    <location>
        <begin position="136"/>
        <end position="160"/>
    </location>
</feature>
<feature type="transmembrane region" description="Helical" evidence="6">
    <location>
        <begin position="57"/>
        <end position="79"/>
    </location>
</feature>
<protein>
    <submittedName>
        <fullName evidence="7">Putative ABC-type transport system, permease component</fullName>
    </submittedName>
</protein>
<evidence type="ECO:0000256" key="6">
    <source>
        <dbReference type="SAM" id="Phobius"/>
    </source>
</evidence>
<dbReference type="GO" id="GO:0022857">
    <property type="term" value="F:transmembrane transporter activity"/>
    <property type="evidence" value="ECO:0007669"/>
    <property type="project" value="InterPro"/>
</dbReference>
<accession>I2F3F6</accession>
<dbReference type="CDD" id="cd06580">
    <property type="entry name" value="TM_PBP1_transp_TpRbsC_like"/>
    <property type="match status" value="1"/>
</dbReference>
<gene>
    <name evidence="7" type="ORF">Theba_0744</name>
</gene>
<dbReference type="PANTHER" id="PTHR43370">
    <property type="entry name" value="SUGAR ABC TRANSPORTER INTEGRAL MEMBRANE PROTEIN-RELATED"/>
    <property type="match status" value="1"/>
</dbReference>
<dbReference type="STRING" id="660470.Theba_0744"/>
<dbReference type="Pfam" id="PF02653">
    <property type="entry name" value="BPD_transp_2"/>
    <property type="match status" value="1"/>
</dbReference>
<feature type="transmembrane region" description="Helical" evidence="6">
    <location>
        <begin position="86"/>
        <end position="109"/>
    </location>
</feature>
<keyword evidence="5 6" id="KW-0472">Membrane</keyword>